<keyword evidence="5" id="KW-1185">Reference proteome</keyword>
<dbReference type="SMART" id="SM00343">
    <property type="entry name" value="ZnF_C2HC"/>
    <property type="match status" value="2"/>
</dbReference>
<evidence type="ECO:0000259" key="3">
    <source>
        <dbReference type="PROSITE" id="PS50158"/>
    </source>
</evidence>
<organism evidence="4 5">
    <name type="scientific">Platanthera guangdongensis</name>
    <dbReference type="NCBI Taxonomy" id="2320717"/>
    <lineage>
        <taxon>Eukaryota</taxon>
        <taxon>Viridiplantae</taxon>
        <taxon>Streptophyta</taxon>
        <taxon>Embryophyta</taxon>
        <taxon>Tracheophyta</taxon>
        <taxon>Spermatophyta</taxon>
        <taxon>Magnoliopsida</taxon>
        <taxon>Liliopsida</taxon>
        <taxon>Asparagales</taxon>
        <taxon>Orchidaceae</taxon>
        <taxon>Orchidoideae</taxon>
        <taxon>Orchideae</taxon>
        <taxon>Orchidinae</taxon>
        <taxon>Platanthera</taxon>
    </lineage>
</organism>
<gene>
    <name evidence="4" type="ORF">KSP40_PGU003316</name>
</gene>
<dbReference type="InterPro" id="IPR051714">
    <property type="entry name" value="Znf_CCHC_NABP"/>
</dbReference>
<sequence>MENKYTTINRFYKDLLDDLRLLLVGPKILGFRALVESARSLEGDLAKVNQTSELRVPNSAGLAKSEHRRKGNKRSRTSTSRAPYTCYTCGKLGHLARDCRGDAPKIKKAMSGAAAGRLPLTCYTCGKIGHITRDCCSGTPVAKGVCSGAMVGRDPM</sequence>
<dbReference type="PANTHER" id="PTHR23002">
    <property type="entry name" value="ZINC FINGER CCHC DOMAIN CONTAINING PROTEIN"/>
    <property type="match status" value="1"/>
</dbReference>
<feature type="region of interest" description="Disordered" evidence="2">
    <location>
        <begin position="56"/>
        <end position="81"/>
    </location>
</feature>
<evidence type="ECO:0000256" key="2">
    <source>
        <dbReference type="SAM" id="MobiDB-lite"/>
    </source>
</evidence>
<proteinExistence type="predicted"/>
<keyword evidence="1" id="KW-0863">Zinc-finger</keyword>
<feature type="compositionally biased region" description="Basic residues" evidence="2">
    <location>
        <begin position="66"/>
        <end position="76"/>
    </location>
</feature>
<dbReference type="Gene3D" id="4.10.60.10">
    <property type="entry name" value="Zinc finger, CCHC-type"/>
    <property type="match status" value="1"/>
</dbReference>
<dbReference type="PROSITE" id="PS50158">
    <property type="entry name" value="ZF_CCHC"/>
    <property type="match status" value="2"/>
</dbReference>
<reference evidence="4 5" key="1">
    <citation type="journal article" date="2022" name="Nat. Plants">
        <title>Genomes of leafy and leafless Platanthera orchids illuminate the evolution of mycoheterotrophy.</title>
        <authorList>
            <person name="Li M.H."/>
            <person name="Liu K.W."/>
            <person name="Li Z."/>
            <person name="Lu H.C."/>
            <person name="Ye Q.L."/>
            <person name="Zhang D."/>
            <person name="Wang J.Y."/>
            <person name="Li Y.F."/>
            <person name="Zhong Z.M."/>
            <person name="Liu X."/>
            <person name="Yu X."/>
            <person name="Liu D.K."/>
            <person name="Tu X.D."/>
            <person name="Liu B."/>
            <person name="Hao Y."/>
            <person name="Liao X.Y."/>
            <person name="Jiang Y.T."/>
            <person name="Sun W.H."/>
            <person name="Chen J."/>
            <person name="Chen Y.Q."/>
            <person name="Ai Y."/>
            <person name="Zhai J.W."/>
            <person name="Wu S.S."/>
            <person name="Zhou Z."/>
            <person name="Hsiao Y.Y."/>
            <person name="Wu W.L."/>
            <person name="Chen Y.Y."/>
            <person name="Lin Y.F."/>
            <person name="Hsu J.L."/>
            <person name="Li C.Y."/>
            <person name="Wang Z.W."/>
            <person name="Zhao X."/>
            <person name="Zhong W.Y."/>
            <person name="Ma X.K."/>
            <person name="Ma L."/>
            <person name="Huang J."/>
            <person name="Chen G.Z."/>
            <person name="Huang M.Z."/>
            <person name="Huang L."/>
            <person name="Peng D.H."/>
            <person name="Luo Y.B."/>
            <person name="Zou S.Q."/>
            <person name="Chen S.P."/>
            <person name="Lan S."/>
            <person name="Tsai W.C."/>
            <person name="Van de Peer Y."/>
            <person name="Liu Z.J."/>
        </authorList>
    </citation>
    <scope>NUCLEOTIDE SEQUENCE [LARGE SCALE GENOMIC DNA]</scope>
    <source>
        <strain evidence="4">Lor288</strain>
    </source>
</reference>
<dbReference type="InterPro" id="IPR001878">
    <property type="entry name" value="Znf_CCHC"/>
</dbReference>
<keyword evidence="1" id="KW-0479">Metal-binding</keyword>
<dbReference type="InterPro" id="IPR036875">
    <property type="entry name" value="Znf_CCHC_sf"/>
</dbReference>
<feature type="domain" description="CCHC-type" evidence="3">
    <location>
        <begin position="86"/>
        <end position="100"/>
    </location>
</feature>
<evidence type="ECO:0000256" key="1">
    <source>
        <dbReference type="PROSITE-ProRule" id="PRU00047"/>
    </source>
</evidence>
<accession>A0ABR2LHT8</accession>
<dbReference type="Proteomes" id="UP001412067">
    <property type="component" value="Unassembled WGS sequence"/>
</dbReference>
<name>A0ABR2LHT8_9ASPA</name>
<dbReference type="SUPFAM" id="SSF57756">
    <property type="entry name" value="Retrovirus zinc finger-like domains"/>
    <property type="match status" value="1"/>
</dbReference>
<dbReference type="EMBL" id="JBBWWR010000019">
    <property type="protein sequence ID" value="KAK8941705.1"/>
    <property type="molecule type" value="Genomic_DNA"/>
</dbReference>
<evidence type="ECO:0000313" key="4">
    <source>
        <dbReference type="EMBL" id="KAK8941705.1"/>
    </source>
</evidence>
<evidence type="ECO:0000313" key="5">
    <source>
        <dbReference type="Proteomes" id="UP001412067"/>
    </source>
</evidence>
<feature type="domain" description="CCHC-type" evidence="3">
    <location>
        <begin position="122"/>
        <end position="135"/>
    </location>
</feature>
<dbReference type="Pfam" id="PF00098">
    <property type="entry name" value="zf-CCHC"/>
    <property type="match status" value="2"/>
</dbReference>
<protein>
    <recommendedName>
        <fullName evidence="3">CCHC-type domain-containing protein</fullName>
    </recommendedName>
</protein>
<keyword evidence="1" id="KW-0862">Zinc</keyword>
<comment type="caution">
    <text evidence="4">The sequence shown here is derived from an EMBL/GenBank/DDBJ whole genome shotgun (WGS) entry which is preliminary data.</text>
</comment>